<proteinExistence type="predicted"/>
<accession>A0A951QHS8</accession>
<dbReference type="Proteomes" id="UP000729701">
    <property type="component" value="Unassembled WGS sequence"/>
</dbReference>
<protein>
    <submittedName>
        <fullName evidence="1">Uncharacterized protein</fullName>
    </submittedName>
</protein>
<evidence type="ECO:0000313" key="1">
    <source>
        <dbReference type="EMBL" id="MBW4666111.1"/>
    </source>
</evidence>
<dbReference type="AlphaFoldDB" id="A0A951QHS8"/>
<reference evidence="1" key="2">
    <citation type="journal article" date="2022" name="Microbiol. Resour. Announc.">
        <title>Metagenome Sequencing to Explore Phylogenomics of Terrestrial Cyanobacteria.</title>
        <authorList>
            <person name="Ward R.D."/>
            <person name="Stajich J.E."/>
            <person name="Johansen J.R."/>
            <person name="Huntemann M."/>
            <person name="Clum A."/>
            <person name="Foster B."/>
            <person name="Foster B."/>
            <person name="Roux S."/>
            <person name="Palaniappan K."/>
            <person name="Varghese N."/>
            <person name="Mukherjee S."/>
            <person name="Reddy T.B.K."/>
            <person name="Daum C."/>
            <person name="Copeland A."/>
            <person name="Chen I.A."/>
            <person name="Ivanova N.N."/>
            <person name="Kyrpides N.C."/>
            <person name="Shapiro N."/>
            <person name="Eloe-Fadrosh E.A."/>
            <person name="Pietrasiak N."/>
        </authorList>
    </citation>
    <scope>NUCLEOTIDE SEQUENCE</scope>
    <source>
        <strain evidence="1">GSE-NOS-MK-12-04C</strain>
    </source>
</reference>
<dbReference type="Pfam" id="PF21826">
    <property type="entry name" value="DUF6887"/>
    <property type="match status" value="1"/>
</dbReference>
<name>A0A951QHS8_9CYAN</name>
<evidence type="ECO:0000313" key="2">
    <source>
        <dbReference type="Proteomes" id="UP000729701"/>
    </source>
</evidence>
<reference evidence="1" key="1">
    <citation type="submission" date="2021-05" db="EMBL/GenBank/DDBJ databases">
        <authorList>
            <person name="Pietrasiak N."/>
            <person name="Ward R."/>
            <person name="Stajich J.E."/>
            <person name="Kurbessoian T."/>
        </authorList>
    </citation>
    <scope>NUCLEOTIDE SEQUENCE</scope>
    <source>
        <strain evidence="1">GSE-NOS-MK-12-04C</strain>
    </source>
</reference>
<dbReference type="EMBL" id="JAHHGZ010000001">
    <property type="protein sequence ID" value="MBW4666111.1"/>
    <property type="molecule type" value="Genomic_DNA"/>
</dbReference>
<dbReference type="InterPro" id="IPR054053">
    <property type="entry name" value="DUF6887"/>
</dbReference>
<gene>
    <name evidence="1" type="ORF">KME60_01380</name>
</gene>
<organism evidence="1 2">
    <name type="scientific">Cyanomargarita calcarea GSE-NOS-MK-12-04C</name>
    <dbReference type="NCBI Taxonomy" id="2839659"/>
    <lineage>
        <taxon>Bacteria</taxon>
        <taxon>Bacillati</taxon>
        <taxon>Cyanobacteriota</taxon>
        <taxon>Cyanophyceae</taxon>
        <taxon>Nostocales</taxon>
        <taxon>Cyanomargaritaceae</taxon>
        <taxon>Cyanomargarita</taxon>
    </lineage>
</organism>
<sequence length="62" mass="7356">MSNYQELTEAELRNYVKQHPDDEEAFQHYLTIMRAKPNRVVVSTEEQALIEFKKRIQAESTT</sequence>
<comment type="caution">
    <text evidence="1">The sequence shown here is derived from an EMBL/GenBank/DDBJ whole genome shotgun (WGS) entry which is preliminary data.</text>
</comment>